<dbReference type="EMBL" id="LAZR01000361">
    <property type="protein sequence ID" value="KKN72496.1"/>
    <property type="molecule type" value="Genomic_DNA"/>
</dbReference>
<dbReference type="GO" id="GO:0051539">
    <property type="term" value="F:4 iron, 4 sulfur cluster binding"/>
    <property type="evidence" value="ECO:0007669"/>
    <property type="project" value="UniProtKB-KW"/>
</dbReference>
<dbReference type="InterPro" id="IPR036895">
    <property type="entry name" value="Uracil-DNA_glycosylase-like_sf"/>
</dbReference>
<comment type="caution">
    <text evidence="9">The sequence shown here is derived from an EMBL/GenBank/DDBJ whole genome shotgun (WGS) entry which is preliminary data.</text>
</comment>
<dbReference type="SMART" id="SM00987">
    <property type="entry name" value="UreE_C"/>
    <property type="match status" value="1"/>
</dbReference>
<reference evidence="9" key="1">
    <citation type="journal article" date="2015" name="Nature">
        <title>Complex archaea that bridge the gap between prokaryotes and eukaryotes.</title>
        <authorList>
            <person name="Spang A."/>
            <person name="Saw J.H."/>
            <person name="Jorgensen S.L."/>
            <person name="Zaremba-Niedzwiedzka K."/>
            <person name="Martijn J."/>
            <person name="Lind A.E."/>
            <person name="van Eijk R."/>
            <person name="Schleper C."/>
            <person name="Guy L."/>
            <person name="Ettema T.J."/>
        </authorList>
    </citation>
    <scope>NUCLEOTIDE SEQUENCE</scope>
</reference>
<dbReference type="PANTHER" id="PTHR33693:SF1">
    <property type="entry name" value="TYPE-4 URACIL-DNA GLYCOSYLASE"/>
    <property type="match status" value="1"/>
</dbReference>
<evidence type="ECO:0000256" key="2">
    <source>
        <dbReference type="ARBA" id="ARBA00022723"/>
    </source>
</evidence>
<feature type="domain" description="Uracil-DNA glycosylase-like" evidence="8">
    <location>
        <begin position="23"/>
        <end position="175"/>
    </location>
</feature>
<dbReference type="GO" id="GO:0097506">
    <property type="term" value="F:deaminated base DNA N-glycosylase activity"/>
    <property type="evidence" value="ECO:0007669"/>
    <property type="project" value="UniProtKB-ARBA"/>
</dbReference>
<proteinExistence type="predicted"/>
<dbReference type="SUPFAM" id="SSF52141">
    <property type="entry name" value="Uracil-DNA glycosylase-like"/>
    <property type="match status" value="1"/>
</dbReference>
<dbReference type="Gene3D" id="3.40.470.10">
    <property type="entry name" value="Uracil-DNA glycosylase-like domain"/>
    <property type="match status" value="1"/>
</dbReference>
<evidence type="ECO:0000256" key="3">
    <source>
        <dbReference type="ARBA" id="ARBA00022763"/>
    </source>
</evidence>
<evidence type="ECO:0000256" key="4">
    <source>
        <dbReference type="ARBA" id="ARBA00022801"/>
    </source>
</evidence>
<dbReference type="CDD" id="cd10030">
    <property type="entry name" value="UDG-F4_TTUDGA_SPO1dp_like"/>
    <property type="match status" value="1"/>
</dbReference>
<evidence type="ECO:0000256" key="7">
    <source>
        <dbReference type="ARBA" id="ARBA00023204"/>
    </source>
</evidence>
<organism evidence="9">
    <name type="scientific">marine sediment metagenome</name>
    <dbReference type="NCBI Taxonomy" id="412755"/>
    <lineage>
        <taxon>unclassified sequences</taxon>
        <taxon>metagenomes</taxon>
        <taxon>ecological metagenomes</taxon>
    </lineage>
</organism>
<keyword evidence="6" id="KW-0411">Iron-sulfur</keyword>
<dbReference type="PANTHER" id="PTHR33693">
    <property type="entry name" value="TYPE-5 URACIL-DNA GLYCOSYLASE"/>
    <property type="match status" value="1"/>
</dbReference>
<keyword evidence="5" id="KW-0408">Iron</keyword>
<evidence type="ECO:0000256" key="6">
    <source>
        <dbReference type="ARBA" id="ARBA00023014"/>
    </source>
</evidence>
<dbReference type="InterPro" id="IPR005122">
    <property type="entry name" value="Uracil-DNA_glycosylase-like"/>
</dbReference>
<name>A0A0F9VG45_9ZZZZ</name>
<dbReference type="SMART" id="SM00986">
    <property type="entry name" value="UDG"/>
    <property type="match status" value="1"/>
</dbReference>
<dbReference type="InterPro" id="IPR051536">
    <property type="entry name" value="UDG_Type-4/5"/>
</dbReference>
<gene>
    <name evidence="9" type="ORF">LCGC14_0410000</name>
</gene>
<sequence length="190" mass="20692">MTLEDMLSCTSCELHRTRTQVVPGHGNPNADIMGIAEAPGAEEDKQGLPLVGPAGKRLDVILERVPLDREEIFLTNVVKCRPPRNDLRAHPNALVTCPPLWLDAEIQEVNPKVIVAFGTIAGNLSFPGSRAYDMATLQRMLPDGRIVVGSVHPSHALRTGGTWNMQDQSILDSLRRAVTLVSEGGQTWLS</sequence>
<keyword evidence="7" id="KW-0234">DNA repair</keyword>
<keyword evidence="4" id="KW-0378">Hydrolase</keyword>
<keyword evidence="3" id="KW-0227">DNA damage</keyword>
<protein>
    <recommendedName>
        <fullName evidence="8">Uracil-DNA glycosylase-like domain-containing protein</fullName>
    </recommendedName>
</protein>
<dbReference type="AlphaFoldDB" id="A0A0F9VG45"/>
<evidence type="ECO:0000313" key="9">
    <source>
        <dbReference type="EMBL" id="KKN72496.1"/>
    </source>
</evidence>
<evidence type="ECO:0000259" key="8">
    <source>
        <dbReference type="SMART" id="SM00986"/>
    </source>
</evidence>
<keyword evidence="2" id="KW-0479">Metal-binding</keyword>
<dbReference type="GO" id="GO:0006281">
    <property type="term" value="P:DNA repair"/>
    <property type="evidence" value="ECO:0007669"/>
    <property type="project" value="UniProtKB-KW"/>
</dbReference>
<dbReference type="GO" id="GO:0046872">
    <property type="term" value="F:metal ion binding"/>
    <property type="evidence" value="ECO:0007669"/>
    <property type="project" value="UniProtKB-KW"/>
</dbReference>
<dbReference type="Pfam" id="PF03167">
    <property type="entry name" value="UDG"/>
    <property type="match status" value="1"/>
</dbReference>
<accession>A0A0F9VG45</accession>
<evidence type="ECO:0000256" key="1">
    <source>
        <dbReference type="ARBA" id="ARBA00022485"/>
    </source>
</evidence>
<keyword evidence="1" id="KW-0004">4Fe-4S</keyword>
<evidence type="ECO:0000256" key="5">
    <source>
        <dbReference type="ARBA" id="ARBA00023004"/>
    </source>
</evidence>